<sequence>MTGAEVGYRDEVSYRFVPTAAGLDALFARYEQERRLGGIGATLQRVSPQQRIDAVVAMFGLNASKGWRRIGEEPAADLWLRYLTPVLAETRESAAALAVAARAGLPGAFDPPIAGVASSSAPPPPSLRPPPSRRNAGMLIATVVAVGVAALGLYVGWEGPAPPPCSGCPAPPEPVPSPAPLPLVAPDATNDAAAAPDTRAYRAAMTITVGAVVQHGNDITPRALAAIYAGESDSAAAPAAFLAAMLRQWSLRADAPIPRDAGGVRALTHYAAVDAAIESGTMPSTIGTADQESALDDTQRQILARFANGAPVGPPRPAAVVTWPPWLPWLAFLPAALTLAWAVASLPRALSASLVNPEVGARGQPVSLPVEGLLVTTPPPQRKLARQISWREPGSSRRMNVERSIRATLARGGFLTAVPLRRPRSAEYVFLVSRLRRDDVERDRVSRFIDALSRGGLALTVYDYDPDPSRLIPRRPGDDDAATPQAGIGLRGLRERHAEARLVLVTDGAELVDFFTQRPRRSLTDELAAWPARMLLTPTPMAEWGERELNLAQALGALVGRATPDGFRDLALAFGERPSRPPRLPPAAADDEAGFPTRLVAWLEAMDRLIGPDDVAPRPDPVRFDDPMLRSDAPLPPADTQALVEALRGWLGPRGFLWLAACAAYPQLRFDITLYLGLKIAVPLGPMRMPLYDEALLARLTLLPWFRLGRMPPWLRRALFDALPVTAREWARAAVDTMLNGEPPFSRQATPAAAARLPIWRPEARGLDVPPDAVMAELTGRAADDLAPSLRNVAFRTVFRERFLDLAASRCRVVLPVLLWCAVAWWIWPASDTSTPATGAWLPLLCYGAATVAAAVALMLIGRRSRRAGAPA</sequence>
<evidence type="ECO:0000313" key="2">
    <source>
        <dbReference type="EMBL" id="MDQ0468944.1"/>
    </source>
</evidence>
<feature type="transmembrane region" description="Helical" evidence="1">
    <location>
        <begin position="840"/>
        <end position="861"/>
    </location>
</feature>
<feature type="transmembrane region" description="Helical" evidence="1">
    <location>
        <begin position="810"/>
        <end position="828"/>
    </location>
</feature>
<keyword evidence="1" id="KW-0472">Membrane</keyword>
<feature type="transmembrane region" description="Helical" evidence="1">
    <location>
        <begin position="136"/>
        <end position="157"/>
    </location>
</feature>
<gene>
    <name evidence="2" type="ORF">QO011_001944</name>
</gene>
<organism evidence="2 3">
    <name type="scientific">Labrys wisconsinensis</name>
    <dbReference type="NCBI Taxonomy" id="425677"/>
    <lineage>
        <taxon>Bacteria</taxon>
        <taxon>Pseudomonadati</taxon>
        <taxon>Pseudomonadota</taxon>
        <taxon>Alphaproteobacteria</taxon>
        <taxon>Hyphomicrobiales</taxon>
        <taxon>Xanthobacteraceae</taxon>
        <taxon>Labrys</taxon>
    </lineage>
</organism>
<proteinExistence type="predicted"/>
<reference evidence="2 3" key="1">
    <citation type="submission" date="2023-07" db="EMBL/GenBank/DDBJ databases">
        <title>Genomic Encyclopedia of Type Strains, Phase IV (KMG-IV): sequencing the most valuable type-strain genomes for metagenomic binning, comparative biology and taxonomic classification.</title>
        <authorList>
            <person name="Goeker M."/>
        </authorList>
    </citation>
    <scope>NUCLEOTIDE SEQUENCE [LARGE SCALE GENOMIC DNA]</scope>
    <source>
        <strain evidence="2 3">DSM 19619</strain>
    </source>
</reference>
<evidence type="ECO:0000313" key="3">
    <source>
        <dbReference type="Proteomes" id="UP001242480"/>
    </source>
</evidence>
<keyword evidence="3" id="KW-1185">Reference proteome</keyword>
<keyword evidence="1" id="KW-1133">Transmembrane helix</keyword>
<evidence type="ECO:0000256" key="1">
    <source>
        <dbReference type="SAM" id="Phobius"/>
    </source>
</evidence>
<dbReference type="Proteomes" id="UP001242480">
    <property type="component" value="Unassembled WGS sequence"/>
</dbReference>
<dbReference type="EMBL" id="JAUSVX010000002">
    <property type="protein sequence ID" value="MDQ0468944.1"/>
    <property type="molecule type" value="Genomic_DNA"/>
</dbReference>
<comment type="caution">
    <text evidence="2">The sequence shown here is derived from an EMBL/GenBank/DDBJ whole genome shotgun (WGS) entry which is preliminary data.</text>
</comment>
<keyword evidence="1" id="KW-0812">Transmembrane</keyword>
<accession>A0ABU0J6N4</accession>
<protein>
    <submittedName>
        <fullName evidence="2">Uncharacterized protein</fullName>
    </submittedName>
</protein>
<name>A0ABU0J6N4_9HYPH</name>